<evidence type="ECO:0000313" key="2">
    <source>
        <dbReference type="EMBL" id="KAH0547322.1"/>
    </source>
</evidence>
<dbReference type="Proteomes" id="UP000826195">
    <property type="component" value="Unassembled WGS sequence"/>
</dbReference>
<gene>
    <name evidence="2" type="ORF">KQX54_018671</name>
</gene>
<comment type="caution">
    <text evidence="2">The sequence shown here is derived from an EMBL/GenBank/DDBJ whole genome shotgun (WGS) entry which is preliminary data.</text>
</comment>
<sequence>MRGRHTCLEGGNYAASAAEPHATSRVLSTTWHPVPETPLSPFPFGTLLTEKREGHYRCKGYSKGVGAHSIDFVQDSRRRQRRGQPDPPLVVPTWLYNVRKERMGCWETPHSHTRLLFKSAYEYLADKKANHYRRYMLEELELCEDVDDPDKREDTNETNSRDIQACIQLSQYRSLRSFGLLNPSRASGAVTNPRDRWAITSREPEATN</sequence>
<accession>A0AAV7IAR2</accession>
<evidence type="ECO:0000313" key="3">
    <source>
        <dbReference type="Proteomes" id="UP000826195"/>
    </source>
</evidence>
<evidence type="ECO:0000256" key="1">
    <source>
        <dbReference type="SAM" id="MobiDB-lite"/>
    </source>
</evidence>
<name>A0AAV7IAR2_COTGL</name>
<organism evidence="2 3">
    <name type="scientific">Cotesia glomerata</name>
    <name type="common">Lepidopteran parasitic wasp</name>
    <name type="synonym">Apanteles glomeratus</name>
    <dbReference type="NCBI Taxonomy" id="32391"/>
    <lineage>
        <taxon>Eukaryota</taxon>
        <taxon>Metazoa</taxon>
        <taxon>Ecdysozoa</taxon>
        <taxon>Arthropoda</taxon>
        <taxon>Hexapoda</taxon>
        <taxon>Insecta</taxon>
        <taxon>Pterygota</taxon>
        <taxon>Neoptera</taxon>
        <taxon>Endopterygota</taxon>
        <taxon>Hymenoptera</taxon>
        <taxon>Apocrita</taxon>
        <taxon>Ichneumonoidea</taxon>
        <taxon>Braconidae</taxon>
        <taxon>Microgastrinae</taxon>
        <taxon>Cotesia</taxon>
    </lineage>
</organism>
<dbReference type="EMBL" id="JAHXZJ010002237">
    <property type="protein sequence ID" value="KAH0547322.1"/>
    <property type="molecule type" value="Genomic_DNA"/>
</dbReference>
<protein>
    <submittedName>
        <fullName evidence="2">Uncharacterized protein</fullName>
    </submittedName>
</protein>
<proteinExistence type="predicted"/>
<reference evidence="2 3" key="1">
    <citation type="journal article" date="2021" name="J. Hered.">
        <title>A chromosome-level genome assembly of the parasitoid wasp, Cotesia glomerata (Hymenoptera: Braconidae).</title>
        <authorList>
            <person name="Pinto B.J."/>
            <person name="Weis J.J."/>
            <person name="Gamble T."/>
            <person name="Ode P.J."/>
            <person name="Paul R."/>
            <person name="Zaspel J.M."/>
        </authorList>
    </citation>
    <scope>NUCLEOTIDE SEQUENCE [LARGE SCALE GENOMIC DNA]</scope>
    <source>
        <strain evidence="2">CgM1</strain>
    </source>
</reference>
<keyword evidence="3" id="KW-1185">Reference proteome</keyword>
<feature type="compositionally biased region" description="Basic and acidic residues" evidence="1">
    <location>
        <begin position="193"/>
        <end position="208"/>
    </location>
</feature>
<dbReference type="AlphaFoldDB" id="A0AAV7IAR2"/>
<feature type="region of interest" description="Disordered" evidence="1">
    <location>
        <begin position="184"/>
        <end position="208"/>
    </location>
</feature>